<dbReference type="AlphaFoldDB" id="A0A938BQ37"/>
<protein>
    <submittedName>
        <fullName evidence="1">Uncharacterized protein</fullName>
    </submittedName>
</protein>
<proteinExistence type="predicted"/>
<organism evidence="1 2">
    <name type="scientific">Eiseniibacteriota bacterium</name>
    <dbReference type="NCBI Taxonomy" id="2212470"/>
    <lineage>
        <taxon>Bacteria</taxon>
        <taxon>Candidatus Eiseniibacteriota</taxon>
    </lineage>
</organism>
<dbReference type="EMBL" id="VGIY01000036">
    <property type="protein sequence ID" value="MBM3316727.1"/>
    <property type="molecule type" value="Genomic_DNA"/>
</dbReference>
<accession>A0A938BQ37</accession>
<name>A0A938BQ37_UNCEI</name>
<reference evidence="1" key="1">
    <citation type="submission" date="2019-03" db="EMBL/GenBank/DDBJ databases">
        <title>Lake Tanganyika Metagenome-Assembled Genomes (MAGs).</title>
        <authorList>
            <person name="Tran P."/>
        </authorList>
    </citation>
    <scope>NUCLEOTIDE SEQUENCE</scope>
    <source>
        <strain evidence="1">M_DeepCast_400m_m2_100</strain>
    </source>
</reference>
<comment type="caution">
    <text evidence="1">The sequence shown here is derived from an EMBL/GenBank/DDBJ whole genome shotgun (WGS) entry which is preliminary data.</text>
</comment>
<gene>
    <name evidence="1" type="ORF">FJY75_02640</name>
</gene>
<sequence>MMTRKSWIAGSLLFALGIALGSLLQVLPAGSDASPLGVAAAQPPAPASRVLLAFGVGGVLTGDGRVLQYRPDTQQWLSIDEAFRQEGRETNILPLPVRADQIRQMESFGFLLTNSGEAWLYEMSTDQWRKLPNPA</sequence>
<evidence type="ECO:0000313" key="2">
    <source>
        <dbReference type="Proteomes" id="UP000748308"/>
    </source>
</evidence>
<evidence type="ECO:0000313" key="1">
    <source>
        <dbReference type="EMBL" id="MBM3316727.1"/>
    </source>
</evidence>
<dbReference type="Proteomes" id="UP000748308">
    <property type="component" value="Unassembled WGS sequence"/>
</dbReference>